<dbReference type="AlphaFoldDB" id="A0A1H0VY81"/>
<dbReference type="Pfam" id="PF00817">
    <property type="entry name" value="IMS"/>
    <property type="match status" value="1"/>
</dbReference>
<evidence type="ECO:0000259" key="3">
    <source>
        <dbReference type="Pfam" id="PF00817"/>
    </source>
</evidence>
<dbReference type="CDD" id="cd03468">
    <property type="entry name" value="PolY_like"/>
    <property type="match status" value="1"/>
</dbReference>
<dbReference type="RefSeq" id="WP_090430640.1">
    <property type="nucleotide sequence ID" value="NZ_FNJJ01000006.1"/>
</dbReference>
<reference evidence="5" key="1">
    <citation type="submission" date="2016-10" db="EMBL/GenBank/DDBJ databases">
        <authorList>
            <person name="Varghese N."/>
            <person name="Submissions S."/>
        </authorList>
    </citation>
    <scope>NUCLEOTIDE SEQUENCE [LARGE SCALE GENOMIC DNA]</scope>
    <source>
        <strain evidence="5">JCM 18416</strain>
    </source>
</reference>
<dbReference type="GO" id="GO:0006281">
    <property type="term" value="P:DNA repair"/>
    <property type="evidence" value="ECO:0007669"/>
    <property type="project" value="InterPro"/>
</dbReference>
<dbReference type="Proteomes" id="UP000199460">
    <property type="component" value="Unassembled WGS sequence"/>
</dbReference>
<evidence type="ECO:0000313" key="4">
    <source>
        <dbReference type="EMBL" id="SDP83380.1"/>
    </source>
</evidence>
<sequence length="473" mass="52791">MNPLWACILLPQLALDGVMRQRIEPTEPLVLLGGPPQRRVLQAVNPAARALGLKPGQLLSAAQALTRGFASADYDLAAIERWQQFLAAWAYGFSAQVSLHYPRCLLLEVGSSLGLFGPWPHFEARLRRELGELGFQQRITLAPNPVAARVLANVHDGLAIGDAAELRAALEPLPVDRIGLPRETASALARMGLRSLQQLLALPRDGLARRFPAELLRHLDSLLGERALALEFYRPPDRFDARIELNFEVESHQALLFPLRRLTADLAAYLAGRDSGVQRFTLHLEHRNRPASQLVVGLLSAERDPAMLLELTRGRLEQLQLPAPVLALRLEARELPAFAPQHRQLFDERPQQSLPWEQLRERLRARLGDEAVQGLGVRADHRPEQSWQAESDRRTPPLPSVGPRPAWLLGEPQPLAEAGLLILAGPERIESGWWDGGDLRRDYYLVQTRSGQRAWAFRPVGGRGPLQLHGWFA</sequence>
<feature type="region of interest" description="Disordered" evidence="2">
    <location>
        <begin position="374"/>
        <end position="403"/>
    </location>
</feature>
<gene>
    <name evidence="4" type="ORF">SAMN05216213_106119</name>
</gene>
<dbReference type="InterPro" id="IPR050356">
    <property type="entry name" value="SulA_CellDiv_inhibitor"/>
</dbReference>
<evidence type="ECO:0000256" key="2">
    <source>
        <dbReference type="SAM" id="MobiDB-lite"/>
    </source>
</evidence>
<keyword evidence="5" id="KW-1185">Reference proteome</keyword>
<evidence type="ECO:0000256" key="1">
    <source>
        <dbReference type="ARBA" id="ARBA00022763"/>
    </source>
</evidence>
<organism evidence="4 5">
    <name type="scientific">Ectopseudomonas guguanensis</name>
    <dbReference type="NCBI Taxonomy" id="1198456"/>
    <lineage>
        <taxon>Bacteria</taxon>
        <taxon>Pseudomonadati</taxon>
        <taxon>Pseudomonadota</taxon>
        <taxon>Gammaproteobacteria</taxon>
        <taxon>Pseudomonadales</taxon>
        <taxon>Pseudomonadaceae</taxon>
        <taxon>Ectopseudomonas</taxon>
    </lineage>
</organism>
<evidence type="ECO:0000313" key="5">
    <source>
        <dbReference type="Proteomes" id="UP000199460"/>
    </source>
</evidence>
<dbReference type="SUPFAM" id="SSF56672">
    <property type="entry name" value="DNA/RNA polymerases"/>
    <property type="match status" value="1"/>
</dbReference>
<keyword evidence="1" id="KW-0227">DNA damage</keyword>
<feature type="domain" description="UmuC" evidence="3">
    <location>
        <begin position="26"/>
        <end position="152"/>
    </location>
</feature>
<dbReference type="InterPro" id="IPR001126">
    <property type="entry name" value="UmuC"/>
</dbReference>
<feature type="compositionally biased region" description="Basic and acidic residues" evidence="2">
    <location>
        <begin position="378"/>
        <end position="395"/>
    </location>
</feature>
<protein>
    <submittedName>
        <fullName evidence="4">Protein ImuB</fullName>
    </submittedName>
</protein>
<dbReference type="GeneID" id="300931865"/>
<dbReference type="PANTHER" id="PTHR35369">
    <property type="entry name" value="BLR3025 PROTEIN-RELATED"/>
    <property type="match status" value="1"/>
</dbReference>
<accession>A0A1H0VY81</accession>
<dbReference type="PANTHER" id="PTHR35369:SF2">
    <property type="entry name" value="BLR3025 PROTEIN"/>
    <property type="match status" value="1"/>
</dbReference>
<dbReference type="InterPro" id="IPR043502">
    <property type="entry name" value="DNA/RNA_pol_sf"/>
</dbReference>
<name>A0A1H0VY81_9GAMM</name>
<dbReference type="EMBL" id="FNJJ01000006">
    <property type="protein sequence ID" value="SDP83380.1"/>
    <property type="molecule type" value="Genomic_DNA"/>
</dbReference>
<proteinExistence type="predicted"/>
<dbReference type="OrthoDB" id="5298951at2"/>